<protein>
    <recommendedName>
        <fullName evidence="3">histidine kinase</fullName>
        <ecNumber evidence="3">2.7.13.3</ecNumber>
    </recommendedName>
</protein>
<evidence type="ECO:0000256" key="4">
    <source>
        <dbReference type="ARBA" id="ARBA00022475"/>
    </source>
</evidence>
<dbReference type="CDD" id="cd00075">
    <property type="entry name" value="HATPase"/>
    <property type="match status" value="1"/>
</dbReference>
<keyword evidence="15" id="KW-1185">Reference proteome</keyword>
<gene>
    <name evidence="14" type="ORF">AACH11_22775</name>
</gene>
<dbReference type="InterPro" id="IPR003660">
    <property type="entry name" value="HAMP_dom"/>
</dbReference>
<dbReference type="Gene3D" id="1.10.287.130">
    <property type="match status" value="1"/>
</dbReference>
<evidence type="ECO:0000256" key="11">
    <source>
        <dbReference type="SAM" id="Phobius"/>
    </source>
</evidence>
<evidence type="ECO:0000256" key="10">
    <source>
        <dbReference type="SAM" id="MobiDB-lite"/>
    </source>
</evidence>
<reference evidence="14 15" key="1">
    <citation type="submission" date="2024-04" db="EMBL/GenBank/DDBJ databases">
        <title>Novel species of the genus Ideonella isolated from streams.</title>
        <authorList>
            <person name="Lu H."/>
        </authorList>
    </citation>
    <scope>NUCLEOTIDE SEQUENCE [LARGE SCALE GENOMIC DNA]</scope>
    <source>
        <strain evidence="14 15">BYS139W</strain>
    </source>
</reference>
<feature type="region of interest" description="Disordered" evidence="10">
    <location>
        <begin position="272"/>
        <end position="297"/>
    </location>
</feature>
<evidence type="ECO:0000256" key="7">
    <source>
        <dbReference type="ARBA" id="ARBA00022741"/>
    </source>
</evidence>
<dbReference type="PROSITE" id="PS50109">
    <property type="entry name" value="HIS_KIN"/>
    <property type="match status" value="1"/>
</dbReference>
<evidence type="ECO:0000256" key="6">
    <source>
        <dbReference type="ARBA" id="ARBA00022679"/>
    </source>
</evidence>
<evidence type="ECO:0000259" key="12">
    <source>
        <dbReference type="PROSITE" id="PS50109"/>
    </source>
</evidence>
<evidence type="ECO:0000256" key="5">
    <source>
        <dbReference type="ARBA" id="ARBA00022553"/>
    </source>
</evidence>
<organism evidence="14 15">
    <name type="scientific">Pseudaquabacterium rugosum</name>
    <dbReference type="NCBI Taxonomy" id="2984194"/>
    <lineage>
        <taxon>Bacteria</taxon>
        <taxon>Pseudomonadati</taxon>
        <taxon>Pseudomonadota</taxon>
        <taxon>Betaproteobacteria</taxon>
        <taxon>Burkholderiales</taxon>
        <taxon>Sphaerotilaceae</taxon>
        <taxon>Pseudaquabacterium</taxon>
    </lineage>
</organism>
<dbReference type="InterPro" id="IPR005467">
    <property type="entry name" value="His_kinase_dom"/>
</dbReference>
<proteinExistence type="predicted"/>
<dbReference type="GO" id="GO:0016301">
    <property type="term" value="F:kinase activity"/>
    <property type="evidence" value="ECO:0007669"/>
    <property type="project" value="UniProtKB-KW"/>
</dbReference>
<dbReference type="Pfam" id="PF02518">
    <property type="entry name" value="HATPase_c"/>
    <property type="match status" value="1"/>
</dbReference>
<keyword evidence="6" id="KW-0808">Transferase</keyword>
<evidence type="ECO:0000256" key="9">
    <source>
        <dbReference type="ARBA" id="ARBA00022840"/>
    </source>
</evidence>
<evidence type="ECO:0000259" key="13">
    <source>
        <dbReference type="PROSITE" id="PS50885"/>
    </source>
</evidence>
<dbReference type="EMBL" id="JBBUTF010000031">
    <property type="protein sequence ID" value="MEK8028794.1"/>
    <property type="molecule type" value="Genomic_DNA"/>
</dbReference>
<dbReference type="CDD" id="cd06225">
    <property type="entry name" value="HAMP"/>
    <property type="match status" value="1"/>
</dbReference>
<dbReference type="InterPro" id="IPR050980">
    <property type="entry name" value="2C_sensor_his_kinase"/>
</dbReference>
<sequence length="378" mass="40718">MRTPGGLFWKLLIALWLAMAASVAMTAQFLRWQGVIGPSDRPPVLNLLPVAPLVIGCVVMLLVSVGLAWHLSRPLNRVRTALHRLAEGRFDVRMGRDLAWRRDEIADLALDFDRTAAELQRLTDARRLLLHDISHELRSPLTRLQAAIGLLRQDPSQTADMLGRIEREAMRMDALIEELLTLHRLEDAPGAWASARVDVLDLLHTVAADAAFEARAVERDVRIEAPGSFVSDVPGELLCRALDNVVRNAVKYTAPGTTVDIVAERTPATAVTGTAAGNGNGTGTGAGTSVGAESAEPAAGRPTDWLIITIADRGPGVAPELRARMFEPFMRLDEAAAVRGFGLGLAIARRALAVCGGTIEALGREGGGLMMRVRLPVR</sequence>
<dbReference type="InterPro" id="IPR036890">
    <property type="entry name" value="HATPase_C_sf"/>
</dbReference>
<dbReference type="PROSITE" id="PS50885">
    <property type="entry name" value="HAMP"/>
    <property type="match status" value="1"/>
</dbReference>
<dbReference type="SUPFAM" id="SSF47384">
    <property type="entry name" value="Homodimeric domain of signal transducing histidine kinase"/>
    <property type="match status" value="1"/>
</dbReference>
<feature type="transmembrane region" description="Helical" evidence="11">
    <location>
        <begin position="50"/>
        <end position="69"/>
    </location>
</feature>
<keyword evidence="9" id="KW-0067">ATP-binding</keyword>
<dbReference type="InterPro" id="IPR003661">
    <property type="entry name" value="HisK_dim/P_dom"/>
</dbReference>
<keyword evidence="11" id="KW-1133">Transmembrane helix</keyword>
<evidence type="ECO:0000256" key="8">
    <source>
        <dbReference type="ARBA" id="ARBA00022777"/>
    </source>
</evidence>
<dbReference type="SMART" id="SM00304">
    <property type="entry name" value="HAMP"/>
    <property type="match status" value="1"/>
</dbReference>
<comment type="caution">
    <text evidence="14">The sequence shown here is derived from an EMBL/GenBank/DDBJ whole genome shotgun (WGS) entry which is preliminary data.</text>
</comment>
<dbReference type="SUPFAM" id="SSF55874">
    <property type="entry name" value="ATPase domain of HSP90 chaperone/DNA topoisomerase II/histidine kinase"/>
    <property type="match status" value="1"/>
</dbReference>
<feature type="domain" description="Histidine kinase" evidence="12">
    <location>
        <begin position="132"/>
        <end position="378"/>
    </location>
</feature>
<dbReference type="InterPro" id="IPR004358">
    <property type="entry name" value="Sig_transdc_His_kin-like_C"/>
</dbReference>
<dbReference type="Gene3D" id="3.30.565.10">
    <property type="entry name" value="Histidine kinase-like ATPase, C-terminal domain"/>
    <property type="match status" value="1"/>
</dbReference>
<feature type="compositionally biased region" description="Gly residues" evidence="10">
    <location>
        <begin position="276"/>
        <end position="288"/>
    </location>
</feature>
<keyword evidence="8 14" id="KW-0418">Kinase</keyword>
<evidence type="ECO:0000256" key="1">
    <source>
        <dbReference type="ARBA" id="ARBA00000085"/>
    </source>
</evidence>
<dbReference type="PRINTS" id="PR00344">
    <property type="entry name" value="BCTRLSENSOR"/>
</dbReference>
<dbReference type="Pfam" id="PF00512">
    <property type="entry name" value="HisKA"/>
    <property type="match status" value="1"/>
</dbReference>
<dbReference type="RefSeq" id="WP_341376582.1">
    <property type="nucleotide sequence ID" value="NZ_JBBUTF010000031.1"/>
</dbReference>
<dbReference type="Gene3D" id="6.10.340.10">
    <property type="match status" value="1"/>
</dbReference>
<keyword evidence="11" id="KW-0812">Transmembrane</keyword>
<dbReference type="InterPro" id="IPR003594">
    <property type="entry name" value="HATPase_dom"/>
</dbReference>
<accession>A0ABU9BFS4</accession>
<comment type="subcellular location">
    <subcellularLocation>
        <location evidence="2">Cell membrane</location>
        <topology evidence="2">Multi-pass membrane protein</topology>
    </subcellularLocation>
</comment>
<dbReference type="InterPro" id="IPR036097">
    <property type="entry name" value="HisK_dim/P_sf"/>
</dbReference>
<evidence type="ECO:0000256" key="2">
    <source>
        <dbReference type="ARBA" id="ARBA00004651"/>
    </source>
</evidence>
<dbReference type="EC" id="2.7.13.3" evidence="3"/>
<evidence type="ECO:0000313" key="14">
    <source>
        <dbReference type="EMBL" id="MEK8028794.1"/>
    </source>
</evidence>
<dbReference type="Pfam" id="PF00672">
    <property type="entry name" value="HAMP"/>
    <property type="match status" value="1"/>
</dbReference>
<dbReference type="SMART" id="SM00388">
    <property type="entry name" value="HisKA"/>
    <property type="match status" value="1"/>
</dbReference>
<evidence type="ECO:0000256" key="3">
    <source>
        <dbReference type="ARBA" id="ARBA00012438"/>
    </source>
</evidence>
<comment type="catalytic activity">
    <reaction evidence="1">
        <text>ATP + protein L-histidine = ADP + protein N-phospho-L-histidine.</text>
        <dbReference type="EC" id="2.7.13.3"/>
    </reaction>
</comment>
<keyword evidence="5" id="KW-0597">Phosphoprotein</keyword>
<dbReference type="SUPFAM" id="SSF158472">
    <property type="entry name" value="HAMP domain-like"/>
    <property type="match status" value="1"/>
</dbReference>
<dbReference type="PANTHER" id="PTHR44936">
    <property type="entry name" value="SENSOR PROTEIN CREC"/>
    <property type="match status" value="1"/>
</dbReference>
<dbReference type="Proteomes" id="UP001368500">
    <property type="component" value="Unassembled WGS sequence"/>
</dbReference>
<dbReference type="PANTHER" id="PTHR44936:SF10">
    <property type="entry name" value="SENSOR PROTEIN RSTB"/>
    <property type="match status" value="1"/>
</dbReference>
<keyword evidence="4" id="KW-1003">Cell membrane</keyword>
<dbReference type="SMART" id="SM00387">
    <property type="entry name" value="HATPase_c"/>
    <property type="match status" value="1"/>
</dbReference>
<evidence type="ECO:0000313" key="15">
    <source>
        <dbReference type="Proteomes" id="UP001368500"/>
    </source>
</evidence>
<feature type="domain" description="HAMP" evidence="13">
    <location>
        <begin position="69"/>
        <end position="124"/>
    </location>
</feature>
<keyword evidence="7" id="KW-0547">Nucleotide-binding</keyword>
<dbReference type="CDD" id="cd00082">
    <property type="entry name" value="HisKA"/>
    <property type="match status" value="1"/>
</dbReference>
<keyword evidence="11" id="KW-0472">Membrane</keyword>
<name>A0ABU9BFS4_9BURK</name>